<organism evidence="2 3">
    <name type="scientific">Mycobacterium phage Phabba</name>
    <dbReference type="NCBI Taxonomy" id="2027899"/>
    <lineage>
        <taxon>Viruses</taxon>
        <taxon>Duplodnaviria</taxon>
        <taxon>Heunggongvirae</taxon>
        <taxon>Uroviricota</taxon>
        <taxon>Caudoviricetes</taxon>
        <taxon>Ceeclamvirinae</taxon>
        <taxon>Myrnavirus</taxon>
        <taxon>Myrnavirus phabba</taxon>
        <taxon>Myranavirus phabba</taxon>
    </lineage>
</organism>
<feature type="compositionally biased region" description="Basic and acidic residues" evidence="1">
    <location>
        <begin position="14"/>
        <end position="25"/>
    </location>
</feature>
<accession>A0A249XSD2</accession>
<reference evidence="3" key="1">
    <citation type="submission" date="2017-08" db="EMBL/GenBank/DDBJ databases">
        <authorList>
            <person name="de Groot N.N."/>
        </authorList>
    </citation>
    <scope>NUCLEOTIDE SEQUENCE [LARGE SCALE GENOMIC DNA]</scope>
</reference>
<keyword evidence="3" id="KW-1185">Reference proteome</keyword>
<name>A0A249XSD2_9CAUD</name>
<evidence type="ECO:0000256" key="1">
    <source>
        <dbReference type="SAM" id="MobiDB-lite"/>
    </source>
</evidence>
<proteinExistence type="predicted"/>
<feature type="region of interest" description="Disordered" evidence="1">
    <location>
        <begin position="1"/>
        <end position="25"/>
    </location>
</feature>
<protein>
    <submittedName>
        <fullName evidence="2">Uncharacterized protein</fullName>
    </submittedName>
</protein>
<sequence>MPGETNLPLPEPQEIPRSEKADEHLRRRLEELKEAARNQGLLNQADKIRQEMAGTAPAETPSVSTEPFMGNPRPYKVSAQAKLFKSGLMGSAVTVWSKVDGEGGHEPRMVMHDAETPVIIRLTEDNAEDVDQQISFASGYVYGWVEKVGGDSALDRLEIWLEPVVLQGSEEETPA</sequence>
<dbReference type="EMBL" id="MF668280">
    <property type="protein sequence ID" value="ASZ74647.1"/>
    <property type="molecule type" value="Genomic_DNA"/>
</dbReference>
<evidence type="ECO:0000313" key="2">
    <source>
        <dbReference type="EMBL" id="ASZ74647.1"/>
    </source>
</evidence>
<evidence type="ECO:0000313" key="3">
    <source>
        <dbReference type="Proteomes" id="UP000226037"/>
    </source>
</evidence>
<gene>
    <name evidence="2" type="ORF">SEA_PHABBA_72</name>
</gene>
<feature type="region of interest" description="Disordered" evidence="1">
    <location>
        <begin position="52"/>
        <end position="71"/>
    </location>
</feature>
<dbReference type="Proteomes" id="UP000226037">
    <property type="component" value="Segment"/>
</dbReference>